<dbReference type="EMBL" id="JAMDMJ010000008">
    <property type="protein sequence ID" value="MCY9595510.1"/>
    <property type="molecule type" value="Genomic_DNA"/>
</dbReference>
<evidence type="ECO:0000313" key="2">
    <source>
        <dbReference type="Proteomes" id="UP001527202"/>
    </source>
</evidence>
<protein>
    <submittedName>
        <fullName evidence="1">Uncharacterized protein</fullName>
    </submittedName>
</protein>
<reference evidence="1 2" key="1">
    <citation type="submission" date="2022-05" db="EMBL/GenBank/DDBJ databases">
        <title>Genome Sequencing of Bee-Associated Microbes.</title>
        <authorList>
            <person name="Dunlap C."/>
        </authorList>
    </citation>
    <scope>NUCLEOTIDE SEQUENCE [LARGE SCALE GENOMIC DNA]</scope>
    <source>
        <strain evidence="1 2">NRRL B-23120</strain>
    </source>
</reference>
<dbReference type="Proteomes" id="UP001527202">
    <property type="component" value="Unassembled WGS sequence"/>
</dbReference>
<gene>
    <name evidence="1" type="ORF">M5X16_06990</name>
</gene>
<name>A0ABT4FAI0_9BACL</name>
<sequence length="48" mass="5496">MLTMIVLALLVLFVLIRWLTWNSAKRAALTSESIDREFMTELNEGDPS</sequence>
<accession>A0ABT4FAI0</accession>
<dbReference type="GeneID" id="95378992"/>
<dbReference type="RefSeq" id="WP_164977109.1">
    <property type="nucleotide sequence ID" value="NZ_CP026520.1"/>
</dbReference>
<evidence type="ECO:0000313" key="1">
    <source>
        <dbReference type="EMBL" id="MCY9595510.1"/>
    </source>
</evidence>
<comment type="caution">
    <text evidence="1">The sequence shown here is derived from an EMBL/GenBank/DDBJ whole genome shotgun (WGS) entry which is preliminary data.</text>
</comment>
<proteinExistence type="predicted"/>
<keyword evidence="2" id="KW-1185">Reference proteome</keyword>
<organism evidence="1 2">
    <name type="scientific">Paenibacillus chitinolyticus</name>
    <dbReference type="NCBI Taxonomy" id="79263"/>
    <lineage>
        <taxon>Bacteria</taxon>
        <taxon>Bacillati</taxon>
        <taxon>Bacillota</taxon>
        <taxon>Bacilli</taxon>
        <taxon>Bacillales</taxon>
        <taxon>Paenibacillaceae</taxon>
        <taxon>Paenibacillus</taxon>
    </lineage>
</organism>